<reference evidence="2" key="1">
    <citation type="submission" date="2023-10" db="EMBL/GenBank/DDBJ databases">
        <authorList>
            <person name="Chen Y."/>
            <person name="Shah S."/>
            <person name="Dougan E. K."/>
            <person name="Thang M."/>
            <person name="Chan C."/>
        </authorList>
    </citation>
    <scope>NUCLEOTIDE SEQUENCE [LARGE SCALE GENOMIC DNA]</scope>
</reference>
<dbReference type="EMBL" id="CAUYUJ010015703">
    <property type="protein sequence ID" value="CAK0857139.1"/>
    <property type="molecule type" value="Genomic_DNA"/>
</dbReference>
<comment type="caution">
    <text evidence="2">The sequence shown here is derived from an EMBL/GenBank/DDBJ whole genome shotgun (WGS) entry which is preliminary data.</text>
</comment>
<organism evidence="2 3">
    <name type="scientific">Prorocentrum cordatum</name>
    <dbReference type="NCBI Taxonomy" id="2364126"/>
    <lineage>
        <taxon>Eukaryota</taxon>
        <taxon>Sar</taxon>
        <taxon>Alveolata</taxon>
        <taxon>Dinophyceae</taxon>
        <taxon>Prorocentrales</taxon>
        <taxon>Prorocentraceae</taxon>
        <taxon>Prorocentrum</taxon>
    </lineage>
</organism>
<feature type="non-terminal residue" evidence="2">
    <location>
        <position position="1"/>
    </location>
</feature>
<evidence type="ECO:0000256" key="1">
    <source>
        <dbReference type="SAM" id="MobiDB-lite"/>
    </source>
</evidence>
<evidence type="ECO:0000313" key="2">
    <source>
        <dbReference type="EMBL" id="CAK0857139.1"/>
    </source>
</evidence>
<name>A0ABN9UCJ0_9DINO</name>
<feature type="region of interest" description="Disordered" evidence="1">
    <location>
        <begin position="1"/>
        <end position="58"/>
    </location>
</feature>
<protein>
    <submittedName>
        <fullName evidence="2">Uncharacterized protein</fullName>
    </submittedName>
</protein>
<feature type="compositionally biased region" description="Basic and acidic residues" evidence="1">
    <location>
        <begin position="1"/>
        <end position="13"/>
    </location>
</feature>
<proteinExistence type="predicted"/>
<keyword evidence="3" id="KW-1185">Reference proteome</keyword>
<feature type="region of interest" description="Disordered" evidence="1">
    <location>
        <begin position="522"/>
        <end position="551"/>
    </location>
</feature>
<accession>A0ABN9UCJ0</accession>
<feature type="compositionally biased region" description="Basic residues" evidence="1">
    <location>
        <begin position="522"/>
        <end position="531"/>
    </location>
</feature>
<dbReference type="Proteomes" id="UP001189429">
    <property type="component" value="Unassembled WGS sequence"/>
</dbReference>
<gene>
    <name evidence="2" type="ORF">PCOR1329_LOCUS47324</name>
</gene>
<evidence type="ECO:0000313" key="3">
    <source>
        <dbReference type="Proteomes" id="UP001189429"/>
    </source>
</evidence>
<sequence>WASEGPRARRDGPCGEVSSCSEGTARSVPHAVLGPPILVSRPASQARGTAGVPARPPSLVPPIVALHPGRARAWPRRRRWVPLEGSARRKRGRTRAWRTCWASARPRRAWCSAARASPGSAGTSSTGSAAQRPRARAWRSWWPSSGRWSSRSWRTWCAGSGRDGRTQQAALKKLLRCGVTSAPALLRALAEEERGRCNLNRRLEDTGQRELRPDTVQELAAELRVRVLQRMQARAARKHGGPSSQVSTEGDRPVLVTAPHNIYVAADLHRDGHVPHVMEEYTTFIAQRLAKQLQGASITWSRAEQRRSELMWLLARRRGLDSATYIDARNRDPNYLTRSEVLDNPWFRHMRAIAEGFREGAPRAPRPALHVDVHGCRDPPSTPSHLTVGLAAMRWEAEAGRDALSAADVRVFAAALEEELTLALGGLSLGGRGEVPVRVLAPAWADAARAERLSGAWPPASRRATQSQQAVAYAGFTHSCQLELSKALRRVLVADEVALLRFGGAVYKAWALSAGVPLPARRRARRGRGRARGPWPPAEGASPRTRSRRGV</sequence>